<evidence type="ECO:0000313" key="2">
    <source>
        <dbReference type="Proteomes" id="UP000799779"/>
    </source>
</evidence>
<accession>A0A6A5WKL4</accession>
<evidence type="ECO:0000313" key="1">
    <source>
        <dbReference type="EMBL" id="KAF1998206.1"/>
    </source>
</evidence>
<name>A0A6A5WKL4_9PLEO</name>
<dbReference type="Proteomes" id="UP000799779">
    <property type="component" value="Unassembled WGS sequence"/>
</dbReference>
<keyword evidence="2" id="KW-1185">Reference proteome</keyword>
<reference evidence="1" key="1">
    <citation type="journal article" date="2020" name="Stud. Mycol.">
        <title>101 Dothideomycetes genomes: a test case for predicting lifestyles and emergence of pathogens.</title>
        <authorList>
            <person name="Haridas S."/>
            <person name="Albert R."/>
            <person name="Binder M."/>
            <person name="Bloem J."/>
            <person name="Labutti K."/>
            <person name="Salamov A."/>
            <person name="Andreopoulos B."/>
            <person name="Baker S."/>
            <person name="Barry K."/>
            <person name="Bills G."/>
            <person name="Bluhm B."/>
            <person name="Cannon C."/>
            <person name="Castanera R."/>
            <person name="Culley D."/>
            <person name="Daum C."/>
            <person name="Ezra D."/>
            <person name="Gonzalez J."/>
            <person name="Henrissat B."/>
            <person name="Kuo A."/>
            <person name="Liang C."/>
            <person name="Lipzen A."/>
            <person name="Lutzoni F."/>
            <person name="Magnuson J."/>
            <person name="Mondo S."/>
            <person name="Nolan M."/>
            <person name="Ohm R."/>
            <person name="Pangilinan J."/>
            <person name="Park H.-J."/>
            <person name="Ramirez L."/>
            <person name="Alfaro M."/>
            <person name="Sun H."/>
            <person name="Tritt A."/>
            <person name="Yoshinaga Y."/>
            <person name="Zwiers L.-H."/>
            <person name="Turgeon B."/>
            <person name="Goodwin S."/>
            <person name="Spatafora J."/>
            <person name="Crous P."/>
            <person name="Grigoriev I."/>
        </authorList>
    </citation>
    <scope>NUCLEOTIDE SEQUENCE</scope>
    <source>
        <strain evidence="1">CBS 123094</strain>
    </source>
</reference>
<proteinExistence type="predicted"/>
<protein>
    <submittedName>
        <fullName evidence="1">Uncharacterized protein</fullName>
    </submittedName>
</protein>
<organism evidence="1 2">
    <name type="scientific">Amniculicola lignicola CBS 123094</name>
    <dbReference type="NCBI Taxonomy" id="1392246"/>
    <lineage>
        <taxon>Eukaryota</taxon>
        <taxon>Fungi</taxon>
        <taxon>Dikarya</taxon>
        <taxon>Ascomycota</taxon>
        <taxon>Pezizomycotina</taxon>
        <taxon>Dothideomycetes</taxon>
        <taxon>Pleosporomycetidae</taxon>
        <taxon>Pleosporales</taxon>
        <taxon>Amniculicolaceae</taxon>
        <taxon>Amniculicola</taxon>
    </lineage>
</organism>
<gene>
    <name evidence="1" type="ORF">P154DRAFT_578251</name>
</gene>
<dbReference type="EMBL" id="ML977606">
    <property type="protein sequence ID" value="KAF1998206.1"/>
    <property type="molecule type" value="Genomic_DNA"/>
</dbReference>
<sequence>MRPTVTVTELEHEYAGNYEGLNYQSVTYMVVDGQEEARAGGRDSDARSIMTMGSWIGGNRFANNMLSRFSLRQRVPGAFASSIFSTETMASPDIYLPKASLREYRWDDGESIYVASPGLCGLPSSVGSEWDVIRGRLLQDLRPILNALVKGGLPAEDTLIEVNICMAGHDVGVHNIELHPSIFIICRSKKCKKAMARAVVGLEYLPMFSEDRVYVRQQTMFRA</sequence>
<dbReference type="AlphaFoldDB" id="A0A6A5WKL4"/>